<sequence>MSRILFLALATGIFMMACKSKPKQGTTEEEQALTYPDFRRLFPVTELTYRWEADSLSRRLPDSTALKTKVVKQFLPDTLAKGVFAATEKPKYFPLTVIQPANEKFDIVVVEGSAKSGDAAWMVLYSKTGEFLGRHLVARNTPGKRMGFSIDKKLNIKVTTEMGSKSTREEVYVPSADGSLALILTNSNEPVGGLYNPIDTLPRKHKVSGNYMSGDNIVSIRDGENTKEFLFFIHFSRDKGECTGELDGIGRFTSATTGQFRDKQSACIVDFKFSSSRVTIRETGCGAYRGIKCMFEGTFVRKKK</sequence>
<dbReference type="OrthoDB" id="653743at2"/>
<evidence type="ECO:0000313" key="2">
    <source>
        <dbReference type="Proteomes" id="UP000279089"/>
    </source>
</evidence>
<comment type="caution">
    <text evidence="1">The sequence shown here is derived from an EMBL/GenBank/DDBJ whole genome shotgun (WGS) entry which is preliminary data.</text>
</comment>
<dbReference type="AlphaFoldDB" id="A0A3N4MEX6"/>
<reference evidence="2" key="1">
    <citation type="submission" date="2018-11" db="EMBL/GenBank/DDBJ databases">
        <title>Chitinophaga lutea sp.nov., isolate from arsenic contaminated soil.</title>
        <authorList>
            <person name="Zong Y."/>
        </authorList>
    </citation>
    <scope>NUCLEOTIDE SEQUENCE [LARGE SCALE GENOMIC DNA]</scope>
    <source>
        <strain evidence="2">YLT18</strain>
    </source>
</reference>
<name>A0A3N4MEX6_9BACT</name>
<dbReference type="RefSeq" id="WP_120515360.1">
    <property type="nucleotide sequence ID" value="NZ_QXZY01000003.1"/>
</dbReference>
<dbReference type="EMBL" id="RMBX01000002">
    <property type="protein sequence ID" value="RPD42494.1"/>
    <property type="molecule type" value="Genomic_DNA"/>
</dbReference>
<evidence type="ECO:0000313" key="1">
    <source>
        <dbReference type="EMBL" id="RPD42494.1"/>
    </source>
</evidence>
<proteinExistence type="predicted"/>
<keyword evidence="2" id="KW-1185">Reference proteome</keyword>
<accession>A0A3N4MEX6</accession>
<gene>
    <name evidence="1" type="ORF">EG028_04785</name>
</gene>
<organism evidence="1 2">
    <name type="scientific">Chitinophaga barathri</name>
    <dbReference type="NCBI Taxonomy" id="1647451"/>
    <lineage>
        <taxon>Bacteria</taxon>
        <taxon>Pseudomonadati</taxon>
        <taxon>Bacteroidota</taxon>
        <taxon>Chitinophagia</taxon>
        <taxon>Chitinophagales</taxon>
        <taxon>Chitinophagaceae</taxon>
        <taxon>Chitinophaga</taxon>
    </lineage>
</organism>
<dbReference type="PROSITE" id="PS51257">
    <property type="entry name" value="PROKAR_LIPOPROTEIN"/>
    <property type="match status" value="1"/>
</dbReference>
<dbReference type="Proteomes" id="UP000279089">
    <property type="component" value="Unassembled WGS sequence"/>
</dbReference>
<protein>
    <submittedName>
        <fullName evidence="1">Uncharacterized protein</fullName>
    </submittedName>
</protein>